<dbReference type="SUPFAM" id="SSF88697">
    <property type="entry name" value="PUA domain-like"/>
    <property type="match status" value="1"/>
</dbReference>
<name>A0A7C9BI49_9BACT</name>
<organism evidence="2 3">
    <name type="scientific">Salmonirosea aquatica</name>
    <dbReference type="NCBI Taxonomy" id="2654236"/>
    <lineage>
        <taxon>Bacteria</taxon>
        <taxon>Pseudomonadati</taxon>
        <taxon>Bacteroidota</taxon>
        <taxon>Cytophagia</taxon>
        <taxon>Cytophagales</taxon>
        <taxon>Spirosomataceae</taxon>
        <taxon>Salmonirosea</taxon>
    </lineage>
</organism>
<sequence length="144" mass="16913">MDEPSVEPTLKYWIVKSEPFKYSWDDFVNEKRSVWEGVRNYQARNNLMAMHLNDLVLFYHSNEGKEIVGLARVVREHYPDPTTDDSRWVVVDLEPVERFPKTVPLARIKADSRLQELSLVRQSRLSVLPLHRAEFDILVGIAYE</sequence>
<dbReference type="RefSeq" id="WP_152764412.1">
    <property type="nucleotide sequence ID" value="NZ_WHLY01000002.1"/>
</dbReference>
<dbReference type="Pfam" id="PF01878">
    <property type="entry name" value="EVE"/>
    <property type="match status" value="1"/>
</dbReference>
<dbReference type="PANTHER" id="PTHR14087:SF7">
    <property type="entry name" value="THYMOCYTE NUCLEAR PROTEIN 1"/>
    <property type="match status" value="1"/>
</dbReference>
<dbReference type="InterPro" id="IPR047197">
    <property type="entry name" value="THYN1-like_EVE"/>
</dbReference>
<dbReference type="EMBL" id="WHLY01000002">
    <property type="protein sequence ID" value="MPR36480.1"/>
    <property type="molecule type" value="Genomic_DNA"/>
</dbReference>
<dbReference type="InterPro" id="IPR015947">
    <property type="entry name" value="PUA-like_sf"/>
</dbReference>
<dbReference type="Proteomes" id="UP000479293">
    <property type="component" value="Unassembled WGS sequence"/>
</dbReference>
<accession>A0A7C9BI49</accession>
<evidence type="ECO:0000259" key="1">
    <source>
        <dbReference type="Pfam" id="PF01878"/>
    </source>
</evidence>
<protein>
    <submittedName>
        <fullName evidence="2">EVE domain-containing protein</fullName>
    </submittedName>
</protein>
<evidence type="ECO:0000313" key="3">
    <source>
        <dbReference type="Proteomes" id="UP000479293"/>
    </source>
</evidence>
<evidence type="ECO:0000313" key="2">
    <source>
        <dbReference type="EMBL" id="MPR36480.1"/>
    </source>
</evidence>
<proteinExistence type="predicted"/>
<keyword evidence="3" id="KW-1185">Reference proteome</keyword>
<dbReference type="Gene3D" id="3.10.590.10">
    <property type="entry name" value="ph1033 like domains"/>
    <property type="match status" value="1"/>
</dbReference>
<feature type="domain" description="EVE" evidence="1">
    <location>
        <begin position="11"/>
        <end position="139"/>
    </location>
</feature>
<dbReference type="AlphaFoldDB" id="A0A7C9BI49"/>
<dbReference type="InterPro" id="IPR052181">
    <property type="entry name" value="5hmC_binding"/>
</dbReference>
<dbReference type="PANTHER" id="PTHR14087">
    <property type="entry name" value="THYMOCYTE NUCLEAR PROTEIN 1"/>
    <property type="match status" value="1"/>
</dbReference>
<dbReference type="InterPro" id="IPR002740">
    <property type="entry name" value="EVE_domain"/>
</dbReference>
<comment type="caution">
    <text evidence="2">The sequence shown here is derived from an EMBL/GenBank/DDBJ whole genome shotgun (WGS) entry which is preliminary data.</text>
</comment>
<reference evidence="2 3" key="1">
    <citation type="submission" date="2019-10" db="EMBL/GenBank/DDBJ databases">
        <title>Draft Genome Sequence of Cytophagaceae sp. SJW1-29.</title>
        <authorList>
            <person name="Choi A."/>
        </authorList>
    </citation>
    <scope>NUCLEOTIDE SEQUENCE [LARGE SCALE GENOMIC DNA]</scope>
    <source>
        <strain evidence="2 3">SJW1-29</strain>
    </source>
</reference>
<dbReference type="CDD" id="cd21133">
    <property type="entry name" value="EVE"/>
    <property type="match status" value="1"/>
</dbReference>
<gene>
    <name evidence="2" type="ORF">GBK04_24860</name>
</gene>